<evidence type="ECO:0000259" key="9">
    <source>
        <dbReference type="PROSITE" id="PS50110"/>
    </source>
</evidence>
<dbReference type="NCBIfam" id="TIGR00229">
    <property type="entry name" value="sensory_box"/>
    <property type="match status" value="1"/>
</dbReference>
<dbReference type="InterPro" id="IPR000014">
    <property type="entry name" value="PAS"/>
</dbReference>
<comment type="caution">
    <text evidence="12">The sequence shown here is derived from an EMBL/GenBank/DDBJ whole genome shotgun (WGS) entry which is preliminary data.</text>
</comment>
<dbReference type="Pfam" id="PF00069">
    <property type="entry name" value="Pkinase"/>
    <property type="match status" value="1"/>
</dbReference>
<dbReference type="SUPFAM" id="SSF55874">
    <property type="entry name" value="ATPase domain of HSP90 chaperone/DNA topoisomerase II/histidine kinase"/>
    <property type="match status" value="1"/>
</dbReference>
<dbReference type="Pfam" id="PF00072">
    <property type="entry name" value="Response_reg"/>
    <property type="match status" value="1"/>
</dbReference>
<organism evidence="12 13">
    <name type="scientific">candidate division CSSED10-310 bacterium</name>
    <dbReference type="NCBI Taxonomy" id="2855610"/>
    <lineage>
        <taxon>Bacteria</taxon>
        <taxon>Bacteria division CSSED10-310</taxon>
    </lineage>
</organism>
<dbReference type="PROSITE" id="PS50011">
    <property type="entry name" value="PROTEIN_KINASE_DOM"/>
    <property type="match status" value="1"/>
</dbReference>
<dbReference type="InterPro" id="IPR001610">
    <property type="entry name" value="PAC"/>
</dbReference>
<keyword evidence="3 6" id="KW-0597">Phosphoprotein</keyword>
<dbReference type="InterPro" id="IPR011006">
    <property type="entry name" value="CheY-like_superfamily"/>
</dbReference>
<dbReference type="SMART" id="SM00448">
    <property type="entry name" value="REC"/>
    <property type="match status" value="1"/>
</dbReference>
<name>A0ABV6YRT0_UNCC1</name>
<dbReference type="Pfam" id="PF01590">
    <property type="entry name" value="GAF"/>
    <property type="match status" value="1"/>
</dbReference>
<dbReference type="InterPro" id="IPR003018">
    <property type="entry name" value="GAF"/>
</dbReference>
<protein>
    <recommendedName>
        <fullName evidence="2">histidine kinase</fullName>
        <ecNumber evidence="2">2.7.13.3</ecNumber>
    </recommendedName>
</protein>
<dbReference type="InterPro" id="IPR013767">
    <property type="entry name" value="PAS_fold"/>
</dbReference>
<dbReference type="SUPFAM" id="SSF52540">
    <property type="entry name" value="P-loop containing nucleoside triphosphate hydrolases"/>
    <property type="match status" value="1"/>
</dbReference>
<dbReference type="SUPFAM" id="SSF52172">
    <property type="entry name" value="CheY-like"/>
    <property type="match status" value="1"/>
</dbReference>
<dbReference type="InterPro" id="IPR036097">
    <property type="entry name" value="HisK_dim/P_sf"/>
</dbReference>
<dbReference type="InterPro" id="IPR001789">
    <property type="entry name" value="Sig_transdc_resp-reg_receiver"/>
</dbReference>
<dbReference type="InterPro" id="IPR041664">
    <property type="entry name" value="AAA_16"/>
</dbReference>
<evidence type="ECO:0000256" key="2">
    <source>
        <dbReference type="ARBA" id="ARBA00012438"/>
    </source>
</evidence>
<keyword evidence="5" id="KW-0418">Kinase</keyword>
<dbReference type="Gene3D" id="3.30.450.20">
    <property type="entry name" value="PAS domain"/>
    <property type="match status" value="1"/>
</dbReference>
<dbReference type="PROSITE" id="PS50110">
    <property type="entry name" value="RESPONSE_REGULATORY"/>
    <property type="match status" value="1"/>
</dbReference>
<dbReference type="Proteomes" id="UP001594351">
    <property type="component" value="Unassembled WGS sequence"/>
</dbReference>
<dbReference type="InterPro" id="IPR053159">
    <property type="entry name" value="Hybrid_Histidine_Kinase"/>
</dbReference>
<dbReference type="Gene3D" id="3.40.50.300">
    <property type="entry name" value="P-loop containing nucleotide triphosphate hydrolases"/>
    <property type="match status" value="1"/>
</dbReference>
<dbReference type="EC" id="2.7.13.3" evidence="2"/>
<dbReference type="SUPFAM" id="SSF47384">
    <property type="entry name" value="Homodimeric domain of signal transducing histidine kinase"/>
    <property type="match status" value="1"/>
</dbReference>
<dbReference type="InterPro" id="IPR035965">
    <property type="entry name" value="PAS-like_dom_sf"/>
</dbReference>
<dbReference type="Pfam" id="PF02518">
    <property type="entry name" value="HATPase_c"/>
    <property type="match status" value="1"/>
</dbReference>
<dbReference type="PRINTS" id="PR00344">
    <property type="entry name" value="BCTRLSENSOR"/>
</dbReference>
<feature type="domain" description="Protein kinase" evidence="7">
    <location>
        <begin position="7"/>
        <end position="270"/>
    </location>
</feature>
<gene>
    <name evidence="12" type="ORF">ACFL27_01780</name>
</gene>
<dbReference type="InterPro" id="IPR003661">
    <property type="entry name" value="HisK_dim/P_dom"/>
</dbReference>
<evidence type="ECO:0000259" key="7">
    <source>
        <dbReference type="PROSITE" id="PS50011"/>
    </source>
</evidence>
<dbReference type="SUPFAM" id="SSF56112">
    <property type="entry name" value="Protein kinase-like (PK-like)"/>
    <property type="match status" value="1"/>
</dbReference>
<dbReference type="PROSITE" id="PS50112">
    <property type="entry name" value="PAS"/>
    <property type="match status" value="1"/>
</dbReference>
<dbReference type="Gene3D" id="1.10.510.10">
    <property type="entry name" value="Transferase(Phosphotransferase) domain 1"/>
    <property type="match status" value="1"/>
</dbReference>
<keyword evidence="13" id="KW-1185">Reference proteome</keyword>
<dbReference type="InterPro" id="IPR011009">
    <property type="entry name" value="Kinase-like_dom_sf"/>
</dbReference>
<accession>A0ABV6YRT0</accession>
<dbReference type="InterPro" id="IPR027417">
    <property type="entry name" value="P-loop_NTPase"/>
</dbReference>
<dbReference type="InterPro" id="IPR005467">
    <property type="entry name" value="His_kinase_dom"/>
</dbReference>
<feature type="modified residue" description="4-aspartylphosphate" evidence="6">
    <location>
        <position position="1949"/>
    </location>
</feature>
<evidence type="ECO:0000256" key="5">
    <source>
        <dbReference type="ARBA" id="ARBA00022777"/>
    </source>
</evidence>
<proteinExistence type="predicted"/>
<dbReference type="InterPro" id="IPR004358">
    <property type="entry name" value="Sig_transdc_His_kin-like_C"/>
</dbReference>
<dbReference type="Pfam" id="PF00989">
    <property type="entry name" value="PAS"/>
    <property type="match status" value="1"/>
</dbReference>
<feature type="domain" description="Response regulatory" evidence="9">
    <location>
        <begin position="1898"/>
        <end position="2017"/>
    </location>
</feature>
<dbReference type="PROSITE" id="PS50113">
    <property type="entry name" value="PAC"/>
    <property type="match status" value="1"/>
</dbReference>
<dbReference type="InterPro" id="IPR003594">
    <property type="entry name" value="HATPase_dom"/>
</dbReference>
<sequence length="2033" mass="230547">MITISGYQFSDQLYESNSSVIYRGYHQAENQPVIIKVLKQEYPSALELARFRREYEITRSLKFEGVIQVYSLEKYKNSLAMVVEDFGGESLARLLPTRTLDLEEFLILAIRVTRILGQIHHHKIMHKDINPSNIVWNPETDQAKIIDFGISTQLSHEKPEILNPNVLEGTLPYISPEQTGRMNRPLDYRTDFYSLGATFYEMVVGSLPFQARDAMEWIHAHIAKIPDIPHVVNPRVPEVLSLIIHKLMSKTAEGRYQSAFGLLADLEQCLVQLQTKKSIHMFEIGQHDISDQFHIPHKLYGREPEIEILLNLFASVKQGSKEMLLFGGYSGMGKTALVQEMYRPIIEQQAYFIFGKFDQFKSNIPYYPLILAFQDLVRQLLTESEAEISFWKERLKTALGANGQVIIDVIPEVELMIGPQPQIPELQSVEAQNRFNLVFQNFVRIFTRKGQPLVLFLDDLQYADPASLKIINLVIGDIEMSHLFLIGAYRDNEVDTLHPLMVTLAEIRKAGQEVHQIHLSPLTLEHIKQLLAETIHTEPALVQHMARLVFQKTHGNPLFVNQFLKSLYEDKILEFKPDKREWSWHLDRIREMSITDNVVDLMAGKIRKLPETTQQVLKLAACIGNQFNLKLLAVVHQKSLLETATNLWEGLQEGLILPLDEDYKLVQGLQSVVSETEPGTSVDREQEPSLDDNFLEKIDYKFLHARVQQAAYSLLSEDQKCTIHRQVGNLLLKQSPQQNPDESIFEIVNHLNRGKHLHTEPEEQLQLSHLNLLAGRRANASNAFEPAFNYFKIGIDLLADDCWEKQYELTLSLYTGAAEAAYFSTDFEQMEDFASTVLDHARTLLDEVKIYDLRIFRYSAQNKPFEAVKVGLSVLKPLGCRLAEDPKTPHLIWAILQAKLALRGKQIKELREMKEMTDPDKMAAIRILINLGISAYSAIPKLLPLVGLKGVDLSLKYGHAPETAFSFAGYGMILCILGKIDQGYDFGKLALFLMERPQVKKFKARTWFLVKSMIWHWKNHLRETLSPFLESYQLALETGDLEYAPLIATTYCAYSYYAGQPLGTLALEMENMSKAIQKFKHESMLNYNKIRHQTVLNLLGETSDPCQLEGDVYSQEKMLPLHKETNDGTGIYILFMNKMILAYLFHRYRQAVEFADIVAEHLKNVVGMFHLPLCYFYDSLIRLSQFSEIDRSKQRRCLKKIKTNQKKIKNWARHAPMNHLHKWHLVEAEKARVLGDDLDAIEHYYQAALLAGKNEYIHEEALSNELFANFWLEKNKPELAQPLIKKAHHQYQLWGATEKVKHLVEKFPYLLSTKSQDILGNDQITVHTTSTTSTTGTMSKNLDLASVLKASQTISSEIVLDKLLTKLMNIVIENAGAQKGYLILKRENTLIIEARVTADQKNMSLFEPVLVDQGNELSAAIVHFVARTKENVVLSDAAQKGVFTQDPHISQKQSKSILCIPIMRQAELIGLLYLENNQIMGAFTPDRVELLKLFASQAAISIENAKFYTRLQESEKKYRSIFENATEGIFQATPDGLFITANSSMAQIMGFDSVEDLLTNSSDILNQFVVDTKKRNEFFSLIDKDGSVNNFETLVFKKDGSVINITMNVQAIRDEEQKLLHYEGIIEDITERKRAEELKIAKEAAEATTRSKSEFLASMSHEIRTPMNAIMGLTDLALKTNLTSKQTDYLEKISSSSRSLLTIINDILDFSKIEAGKLDLEWVDFQLHDVMNNLSDLFYSDAADKDIELTISMAEDVPCALIGDSLRIGQVLINLMSNALKFTNEGEIIVRVLLEKKVSDKAILKFSVTDTGIGISESYVDQLFNSFTQADGSTTRKYGGTGLGLAISKRLVEMMGGHISIESELGQGSTFYFDIELGLQPADRDFKHIPPEALQKMKVLVVDDNQNSRAALTELLRSFTFEVVSVCSGKEAIQTLIAAADAFRLAVIDWKMPEMDGIATSRAIQENAAVVHKPKIIMLTTFDPEGLTSQTQQVGIGAVLLKPVKQSLLFNSIIDVFGKKVVEKMSKSVTATE</sequence>
<dbReference type="CDD" id="cd16922">
    <property type="entry name" value="HATPase_EvgS-ArcB-TorS-like"/>
    <property type="match status" value="1"/>
</dbReference>
<evidence type="ECO:0000259" key="11">
    <source>
        <dbReference type="PROSITE" id="PS50113"/>
    </source>
</evidence>
<dbReference type="Gene3D" id="3.30.450.40">
    <property type="match status" value="1"/>
</dbReference>
<dbReference type="Gene3D" id="1.10.287.130">
    <property type="match status" value="1"/>
</dbReference>
<dbReference type="Gene3D" id="3.30.200.20">
    <property type="entry name" value="Phosphorylase Kinase, domain 1"/>
    <property type="match status" value="1"/>
</dbReference>
<feature type="non-terminal residue" evidence="12">
    <location>
        <position position="2033"/>
    </location>
</feature>
<dbReference type="Gene3D" id="3.40.50.2300">
    <property type="match status" value="1"/>
</dbReference>
<dbReference type="SMART" id="SM00086">
    <property type="entry name" value="PAC"/>
    <property type="match status" value="1"/>
</dbReference>
<dbReference type="PANTHER" id="PTHR43642:SF1">
    <property type="entry name" value="HYBRID SIGNAL TRANSDUCTION HISTIDINE KINASE G"/>
    <property type="match status" value="1"/>
</dbReference>
<evidence type="ECO:0000313" key="12">
    <source>
        <dbReference type="EMBL" id="MFC1848913.1"/>
    </source>
</evidence>
<feature type="domain" description="PAC" evidence="11">
    <location>
        <begin position="1589"/>
        <end position="1641"/>
    </location>
</feature>
<dbReference type="PROSITE" id="PS50109">
    <property type="entry name" value="HIS_KIN"/>
    <property type="match status" value="1"/>
</dbReference>
<dbReference type="EMBL" id="JBHPBY010000012">
    <property type="protein sequence ID" value="MFC1848913.1"/>
    <property type="molecule type" value="Genomic_DNA"/>
</dbReference>
<dbReference type="SUPFAM" id="SSF55785">
    <property type="entry name" value="PYP-like sensor domain (PAS domain)"/>
    <property type="match status" value="1"/>
</dbReference>
<evidence type="ECO:0000313" key="13">
    <source>
        <dbReference type="Proteomes" id="UP001594351"/>
    </source>
</evidence>
<dbReference type="SMART" id="SM00065">
    <property type="entry name" value="GAF"/>
    <property type="match status" value="1"/>
</dbReference>
<keyword evidence="4" id="KW-0808">Transferase</keyword>
<reference evidence="12 13" key="1">
    <citation type="submission" date="2024-09" db="EMBL/GenBank/DDBJ databases">
        <title>Laminarin stimulates single cell rates of sulfate reduction while oxygen inhibits transcriptomic activity in coastal marine sediment.</title>
        <authorList>
            <person name="Lindsay M."/>
            <person name="Orcutt B."/>
            <person name="Emerson D."/>
            <person name="Stepanauskas R."/>
            <person name="D'Angelo T."/>
        </authorList>
    </citation>
    <scope>NUCLEOTIDE SEQUENCE [LARGE SCALE GENOMIC DNA]</scope>
    <source>
        <strain evidence="12">SAG AM-311-K15</strain>
    </source>
</reference>
<dbReference type="InterPro" id="IPR000700">
    <property type="entry name" value="PAS-assoc_C"/>
</dbReference>
<dbReference type="SMART" id="SM00387">
    <property type="entry name" value="HATPase_c"/>
    <property type="match status" value="1"/>
</dbReference>
<evidence type="ECO:0000256" key="3">
    <source>
        <dbReference type="ARBA" id="ARBA00022553"/>
    </source>
</evidence>
<feature type="domain" description="PAS" evidence="10">
    <location>
        <begin position="1514"/>
        <end position="1555"/>
    </location>
</feature>
<dbReference type="CDD" id="cd17546">
    <property type="entry name" value="REC_hyHK_CKI1_RcsC-like"/>
    <property type="match status" value="1"/>
</dbReference>
<dbReference type="Pfam" id="PF13191">
    <property type="entry name" value="AAA_16"/>
    <property type="match status" value="1"/>
</dbReference>
<evidence type="ECO:0000256" key="1">
    <source>
        <dbReference type="ARBA" id="ARBA00000085"/>
    </source>
</evidence>
<dbReference type="Pfam" id="PF00512">
    <property type="entry name" value="HisKA"/>
    <property type="match status" value="1"/>
</dbReference>
<dbReference type="InterPro" id="IPR036890">
    <property type="entry name" value="HATPase_C_sf"/>
</dbReference>
<evidence type="ECO:0000259" key="10">
    <source>
        <dbReference type="PROSITE" id="PS50112"/>
    </source>
</evidence>
<feature type="domain" description="Histidine kinase" evidence="8">
    <location>
        <begin position="1658"/>
        <end position="1879"/>
    </location>
</feature>
<evidence type="ECO:0000256" key="6">
    <source>
        <dbReference type="PROSITE-ProRule" id="PRU00169"/>
    </source>
</evidence>
<dbReference type="InterPro" id="IPR029016">
    <property type="entry name" value="GAF-like_dom_sf"/>
</dbReference>
<dbReference type="CDD" id="cd14014">
    <property type="entry name" value="STKc_PknB_like"/>
    <property type="match status" value="1"/>
</dbReference>
<dbReference type="PANTHER" id="PTHR43642">
    <property type="entry name" value="HYBRID SIGNAL TRANSDUCTION HISTIDINE KINASE G"/>
    <property type="match status" value="1"/>
</dbReference>
<comment type="catalytic activity">
    <reaction evidence="1">
        <text>ATP + protein L-histidine = ADP + protein N-phospho-L-histidine.</text>
        <dbReference type="EC" id="2.7.13.3"/>
    </reaction>
</comment>
<dbReference type="Gene3D" id="3.30.565.10">
    <property type="entry name" value="Histidine kinase-like ATPase, C-terminal domain"/>
    <property type="match status" value="1"/>
</dbReference>
<dbReference type="SMART" id="SM00388">
    <property type="entry name" value="HisKA"/>
    <property type="match status" value="1"/>
</dbReference>
<dbReference type="CDD" id="cd00130">
    <property type="entry name" value="PAS"/>
    <property type="match status" value="1"/>
</dbReference>
<dbReference type="InterPro" id="IPR000719">
    <property type="entry name" value="Prot_kinase_dom"/>
</dbReference>
<dbReference type="CDD" id="cd00082">
    <property type="entry name" value="HisKA"/>
    <property type="match status" value="1"/>
</dbReference>
<evidence type="ECO:0000256" key="4">
    <source>
        <dbReference type="ARBA" id="ARBA00022679"/>
    </source>
</evidence>
<dbReference type="SUPFAM" id="SSF55781">
    <property type="entry name" value="GAF domain-like"/>
    <property type="match status" value="1"/>
</dbReference>
<evidence type="ECO:0000259" key="8">
    <source>
        <dbReference type="PROSITE" id="PS50109"/>
    </source>
</evidence>